<name>A0A2W2FT64_9ACTN</name>
<feature type="transmembrane region" description="Helical" evidence="1">
    <location>
        <begin position="44"/>
        <end position="63"/>
    </location>
</feature>
<protein>
    <submittedName>
        <fullName evidence="2">Uncharacterized protein</fullName>
    </submittedName>
</protein>
<feature type="non-terminal residue" evidence="2">
    <location>
        <position position="122"/>
    </location>
</feature>
<gene>
    <name evidence="2" type="ORF">C1I98_24360</name>
</gene>
<dbReference type="Proteomes" id="UP000248544">
    <property type="component" value="Unassembled WGS sequence"/>
</dbReference>
<keyword evidence="1" id="KW-1133">Transmembrane helix</keyword>
<sequence>MDESELRALLQADDEPPPRAVTLADVHRRVRDIRRRRTRTTGGLLMAGLALVAAIVIPVRAASPVDYVWYGTLSSPTPTGPGVYGNFMPGAEIYRAEYRTGGRKERFGYDATGRRVGLTLMC</sequence>
<keyword evidence="1" id="KW-0472">Membrane</keyword>
<reference evidence="2 3" key="1">
    <citation type="submission" date="2018-01" db="EMBL/GenBank/DDBJ databases">
        <title>Draft genome sequence of Sphaerisporangium sp. 7K107.</title>
        <authorList>
            <person name="Sahin N."/>
            <person name="Saygin H."/>
            <person name="Ay H."/>
        </authorList>
    </citation>
    <scope>NUCLEOTIDE SEQUENCE [LARGE SCALE GENOMIC DNA]</scope>
    <source>
        <strain evidence="2 3">7K107</strain>
    </source>
</reference>
<organism evidence="2 3">
    <name type="scientific">Spongiactinospora gelatinilytica</name>
    <dbReference type="NCBI Taxonomy" id="2666298"/>
    <lineage>
        <taxon>Bacteria</taxon>
        <taxon>Bacillati</taxon>
        <taxon>Actinomycetota</taxon>
        <taxon>Actinomycetes</taxon>
        <taxon>Streptosporangiales</taxon>
        <taxon>Streptosporangiaceae</taxon>
        <taxon>Spongiactinospora</taxon>
    </lineage>
</organism>
<evidence type="ECO:0000313" key="3">
    <source>
        <dbReference type="Proteomes" id="UP000248544"/>
    </source>
</evidence>
<comment type="caution">
    <text evidence="2">The sequence shown here is derived from an EMBL/GenBank/DDBJ whole genome shotgun (WGS) entry which is preliminary data.</text>
</comment>
<proteinExistence type="predicted"/>
<dbReference type="RefSeq" id="WP_146607602.1">
    <property type="nucleotide sequence ID" value="NZ_POUA01000216.1"/>
</dbReference>
<dbReference type="EMBL" id="POUA01000216">
    <property type="protein sequence ID" value="PZG38762.1"/>
    <property type="molecule type" value="Genomic_DNA"/>
</dbReference>
<evidence type="ECO:0000256" key="1">
    <source>
        <dbReference type="SAM" id="Phobius"/>
    </source>
</evidence>
<evidence type="ECO:0000313" key="2">
    <source>
        <dbReference type="EMBL" id="PZG38762.1"/>
    </source>
</evidence>
<keyword evidence="3" id="KW-1185">Reference proteome</keyword>
<accession>A0A2W2FT64</accession>
<keyword evidence="1" id="KW-0812">Transmembrane</keyword>
<dbReference type="AlphaFoldDB" id="A0A2W2FT64"/>